<evidence type="ECO:0000313" key="4">
    <source>
        <dbReference type="Proteomes" id="UP000565441"/>
    </source>
</evidence>
<keyword evidence="2" id="KW-1133">Transmembrane helix</keyword>
<keyword evidence="2" id="KW-0812">Transmembrane</keyword>
<evidence type="ECO:0000313" key="3">
    <source>
        <dbReference type="EMBL" id="KAF5375915.1"/>
    </source>
</evidence>
<dbReference type="Proteomes" id="UP000565441">
    <property type="component" value="Unassembled WGS sequence"/>
</dbReference>
<keyword evidence="2" id="KW-0472">Membrane</keyword>
<reference evidence="3 4" key="1">
    <citation type="journal article" date="2020" name="ISME J.">
        <title>Uncovering the hidden diversity of litter-decomposition mechanisms in mushroom-forming fungi.</title>
        <authorList>
            <person name="Floudas D."/>
            <person name="Bentzer J."/>
            <person name="Ahren D."/>
            <person name="Johansson T."/>
            <person name="Persson P."/>
            <person name="Tunlid A."/>
        </authorList>
    </citation>
    <scope>NUCLEOTIDE SEQUENCE [LARGE SCALE GENOMIC DNA]</scope>
    <source>
        <strain evidence="3 4">CBS 661.87</strain>
    </source>
</reference>
<dbReference type="OrthoDB" id="2505950at2759"/>
<evidence type="ECO:0000256" key="2">
    <source>
        <dbReference type="SAM" id="Phobius"/>
    </source>
</evidence>
<feature type="compositionally biased region" description="Low complexity" evidence="1">
    <location>
        <begin position="123"/>
        <end position="132"/>
    </location>
</feature>
<proteinExistence type="predicted"/>
<feature type="compositionally biased region" description="Polar residues" evidence="1">
    <location>
        <begin position="106"/>
        <end position="122"/>
    </location>
</feature>
<dbReference type="AlphaFoldDB" id="A0A8H5H3U6"/>
<accession>A0A8H5H3U6</accession>
<sequence>MANWIDFFSLVLTLIIAGGVIYGILFISKQITQRMESTKEKYAFSPPSAVCIPLIISVPPPARLKNRGLTVSNKGVSIKTSKRFDREDYMDATQRGVVKAFGASTFGSHGNESGPSKVQRQVSSPSLKSSSSGEEKKKRSLFRRANTSKERI</sequence>
<name>A0A8H5H3U6_9AGAR</name>
<feature type="transmembrane region" description="Helical" evidence="2">
    <location>
        <begin position="6"/>
        <end position="27"/>
    </location>
</feature>
<evidence type="ECO:0000256" key="1">
    <source>
        <dbReference type="SAM" id="MobiDB-lite"/>
    </source>
</evidence>
<dbReference type="EMBL" id="JAACJP010000031">
    <property type="protein sequence ID" value="KAF5375915.1"/>
    <property type="molecule type" value="Genomic_DNA"/>
</dbReference>
<keyword evidence="4" id="KW-1185">Reference proteome</keyword>
<organism evidence="3 4">
    <name type="scientific">Tricholomella constricta</name>
    <dbReference type="NCBI Taxonomy" id="117010"/>
    <lineage>
        <taxon>Eukaryota</taxon>
        <taxon>Fungi</taxon>
        <taxon>Dikarya</taxon>
        <taxon>Basidiomycota</taxon>
        <taxon>Agaricomycotina</taxon>
        <taxon>Agaricomycetes</taxon>
        <taxon>Agaricomycetidae</taxon>
        <taxon>Agaricales</taxon>
        <taxon>Tricholomatineae</taxon>
        <taxon>Lyophyllaceae</taxon>
        <taxon>Tricholomella</taxon>
    </lineage>
</organism>
<protein>
    <submittedName>
        <fullName evidence="3">Uncharacterized protein</fullName>
    </submittedName>
</protein>
<feature type="region of interest" description="Disordered" evidence="1">
    <location>
        <begin position="106"/>
        <end position="152"/>
    </location>
</feature>
<gene>
    <name evidence="3" type="ORF">D9615_008186</name>
</gene>
<comment type="caution">
    <text evidence="3">The sequence shown here is derived from an EMBL/GenBank/DDBJ whole genome shotgun (WGS) entry which is preliminary data.</text>
</comment>